<evidence type="ECO:0000313" key="3">
    <source>
        <dbReference type="Proteomes" id="UP001500962"/>
    </source>
</evidence>
<feature type="compositionally biased region" description="Basic and acidic residues" evidence="1">
    <location>
        <begin position="66"/>
        <end position="77"/>
    </location>
</feature>
<name>A0AAV3SGC8_HALDO</name>
<accession>A0AAV3SGC8</accession>
<evidence type="ECO:0000313" key="2">
    <source>
        <dbReference type="EMBL" id="GAA0460032.1"/>
    </source>
</evidence>
<feature type="compositionally biased region" description="Basic and acidic residues" evidence="1">
    <location>
        <begin position="85"/>
        <end position="98"/>
    </location>
</feature>
<feature type="region of interest" description="Disordered" evidence="1">
    <location>
        <begin position="1"/>
        <end position="30"/>
    </location>
</feature>
<dbReference type="EMBL" id="BAAADN010000024">
    <property type="protein sequence ID" value="GAA0460032.1"/>
    <property type="molecule type" value="Genomic_DNA"/>
</dbReference>
<protein>
    <submittedName>
        <fullName evidence="2">Uncharacterized protein</fullName>
    </submittedName>
</protein>
<reference evidence="2" key="2">
    <citation type="submission" date="2023-12" db="EMBL/GenBank/DDBJ databases">
        <authorList>
            <person name="Sun Q."/>
            <person name="Inoue M."/>
        </authorList>
    </citation>
    <scope>NUCLEOTIDE SEQUENCE</scope>
    <source>
        <strain evidence="2">JCM 12289</strain>
    </source>
</reference>
<feature type="compositionally biased region" description="Basic and acidic residues" evidence="1">
    <location>
        <begin position="168"/>
        <end position="181"/>
    </location>
</feature>
<reference evidence="2" key="1">
    <citation type="journal article" date="2014" name="Int. J. Syst. Evol. Microbiol.">
        <title>Complete genome sequence of Corynebacterium casei LMG S-19264T (=DSM 44701T), isolated from a smear-ripened cheese.</title>
        <authorList>
            <consortium name="US DOE Joint Genome Institute (JGI-PGF)"/>
            <person name="Walter F."/>
            <person name="Albersmeier A."/>
            <person name="Kalinowski J."/>
            <person name="Ruckert C."/>
        </authorList>
    </citation>
    <scope>NUCLEOTIDE SEQUENCE</scope>
    <source>
        <strain evidence="2">JCM 12289</strain>
    </source>
</reference>
<feature type="compositionally biased region" description="Acidic residues" evidence="1">
    <location>
        <begin position="192"/>
        <end position="210"/>
    </location>
</feature>
<dbReference type="AlphaFoldDB" id="A0AAV3SGC8"/>
<comment type="caution">
    <text evidence="2">The sequence shown here is derived from an EMBL/GenBank/DDBJ whole genome shotgun (WGS) entry which is preliminary data.</text>
</comment>
<feature type="compositionally biased region" description="Acidic residues" evidence="1">
    <location>
        <begin position="40"/>
        <end position="58"/>
    </location>
</feature>
<evidence type="ECO:0000256" key="1">
    <source>
        <dbReference type="SAM" id="MobiDB-lite"/>
    </source>
</evidence>
<sequence length="303" mass="32381">MGKGGSPNPTMTPEAIDVDDGEGTSDRPTISQQYAFSVGEDGETDGAIEPSEESVETDLEAFGASVDHRERDTRIDQPEASSFGVDDRATVTRSDGGEQRALFADTDDDQQTLSGERAASQCLFESDDTGSDDRTSERAASANTDDETPRALADGGRVEDGESGESTNDGRERPTRSEHADFGGGEASGMDDLGDPAETVESEPQSDESTNDGHGPVKPENGHEDSEDSPRDNDNSGKDDSVNPHRHVPDEIDYITADGIEQVHEHLSDENAAIYAASSVEEQAAFLWKMVDQGVIDLSLRGR</sequence>
<feature type="compositionally biased region" description="Basic and acidic residues" evidence="1">
    <location>
        <begin position="215"/>
        <end position="250"/>
    </location>
</feature>
<gene>
    <name evidence="2" type="ORF">GCM10008985_15540</name>
</gene>
<feature type="region of interest" description="Disordered" evidence="1">
    <location>
        <begin position="39"/>
        <end position="58"/>
    </location>
</feature>
<feature type="region of interest" description="Disordered" evidence="1">
    <location>
        <begin position="63"/>
        <end position="250"/>
    </location>
</feature>
<dbReference type="Proteomes" id="UP001500962">
    <property type="component" value="Unassembled WGS sequence"/>
</dbReference>
<proteinExistence type="predicted"/>
<organism evidence="2 3">
    <name type="scientific">Halococcus dombrowskii</name>
    <dbReference type="NCBI Taxonomy" id="179637"/>
    <lineage>
        <taxon>Archaea</taxon>
        <taxon>Methanobacteriati</taxon>
        <taxon>Methanobacteriota</taxon>
        <taxon>Stenosarchaea group</taxon>
        <taxon>Halobacteria</taxon>
        <taxon>Halobacteriales</taxon>
        <taxon>Halococcaceae</taxon>
        <taxon>Halococcus</taxon>
    </lineage>
</organism>